<dbReference type="InterPro" id="IPR006359">
    <property type="entry name" value="Tscrpt_elong_fac_GreA"/>
</dbReference>
<evidence type="ECO:0000259" key="11">
    <source>
        <dbReference type="Pfam" id="PF03449"/>
    </source>
</evidence>
<dbReference type="SUPFAM" id="SSF54534">
    <property type="entry name" value="FKBP-like"/>
    <property type="match status" value="1"/>
</dbReference>
<evidence type="ECO:0000256" key="3">
    <source>
        <dbReference type="ARBA" id="ARBA00023015"/>
    </source>
</evidence>
<dbReference type="PIRSF" id="PIRSF006092">
    <property type="entry name" value="GreA_GreB"/>
    <property type="match status" value="1"/>
</dbReference>
<keyword evidence="13" id="KW-1185">Reference proteome</keyword>
<organism evidence="12 13">
    <name type="scientific">Alistipes timonensis JC136</name>
    <dbReference type="NCBI Taxonomy" id="1033731"/>
    <lineage>
        <taxon>Bacteria</taxon>
        <taxon>Pseudomonadati</taxon>
        <taxon>Bacteroidota</taxon>
        <taxon>Bacteroidia</taxon>
        <taxon>Bacteroidales</taxon>
        <taxon>Rikenellaceae</taxon>
        <taxon>Alistipes</taxon>
    </lineage>
</organism>
<dbReference type="FunFam" id="1.10.287.180:FF:000001">
    <property type="entry name" value="Transcription elongation factor GreA"/>
    <property type="match status" value="1"/>
</dbReference>
<dbReference type="GO" id="GO:0070063">
    <property type="term" value="F:RNA polymerase binding"/>
    <property type="evidence" value="ECO:0007669"/>
    <property type="project" value="InterPro"/>
</dbReference>
<dbReference type="InterPro" id="IPR036805">
    <property type="entry name" value="Tscrpt_elong_fac_GreA/B_N_sf"/>
</dbReference>
<dbReference type="RefSeq" id="WP_010264790.1">
    <property type="nucleotide sequence ID" value="NZ_CAEG01000015.1"/>
</dbReference>
<keyword evidence="3 8" id="KW-0805">Transcription regulation</keyword>
<evidence type="ECO:0000256" key="6">
    <source>
        <dbReference type="ARBA" id="ARBA00024916"/>
    </source>
</evidence>
<dbReference type="GO" id="GO:0006354">
    <property type="term" value="P:DNA-templated transcription elongation"/>
    <property type="evidence" value="ECO:0007669"/>
    <property type="project" value="TreeGrafter"/>
</dbReference>
<dbReference type="InterPro" id="IPR001437">
    <property type="entry name" value="Tscrpt_elong_fac_GreA/B_C"/>
</dbReference>
<evidence type="ECO:0000313" key="12">
    <source>
        <dbReference type="EMBL" id="SEA87907.1"/>
    </source>
</evidence>
<dbReference type="GO" id="GO:0003677">
    <property type="term" value="F:DNA binding"/>
    <property type="evidence" value="ECO:0007669"/>
    <property type="project" value="UniProtKB-UniRule"/>
</dbReference>
<proteinExistence type="inferred from homology"/>
<name>A0A1H4ESL6_9BACT</name>
<dbReference type="NCBIfam" id="TIGR01462">
    <property type="entry name" value="greA"/>
    <property type="match status" value="1"/>
</dbReference>
<evidence type="ECO:0000256" key="4">
    <source>
        <dbReference type="ARBA" id="ARBA00023125"/>
    </source>
</evidence>
<accession>A0A1H4ESL6</accession>
<dbReference type="AlphaFoldDB" id="A0A1H4ESL6"/>
<evidence type="ECO:0000256" key="8">
    <source>
        <dbReference type="HAMAP-Rule" id="MF_00105"/>
    </source>
</evidence>
<dbReference type="InterPro" id="IPR022691">
    <property type="entry name" value="Tscrpt_elong_fac_GreA/B_N"/>
</dbReference>
<keyword evidence="5 8" id="KW-0804">Transcription</keyword>
<feature type="domain" description="Transcription elongation factor GreA/GreB C-terminal" evidence="10">
    <location>
        <begin position="84"/>
        <end position="157"/>
    </location>
</feature>
<dbReference type="STRING" id="1033731.SAMN05444145_10855"/>
<comment type="similarity">
    <text evidence="1 8 9">Belongs to the GreA/GreB family.</text>
</comment>
<dbReference type="InterPro" id="IPR028624">
    <property type="entry name" value="Tscrpt_elong_fac_GreA/B"/>
</dbReference>
<dbReference type="OrthoDB" id="9808774at2"/>
<keyword evidence="4 8" id="KW-0238">DNA-binding</keyword>
<dbReference type="Gene3D" id="3.10.50.30">
    <property type="entry name" value="Transcription elongation factor, GreA/GreB, C-terminal domain"/>
    <property type="match status" value="1"/>
</dbReference>
<dbReference type="Gene3D" id="1.10.287.180">
    <property type="entry name" value="Transcription elongation factor, GreA/GreB, N-terminal domain"/>
    <property type="match status" value="1"/>
</dbReference>
<evidence type="ECO:0000313" key="13">
    <source>
        <dbReference type="Proteomes" id="UP000183253"/>
    </source>
</evidence>
<gene>
    <name evidence="8" type="primary">greA</name>
    <name evidence="12" type="ORF">SAMN05444145_10855</name>
</gene>
<dbReference type="InterPro" id="IPR018151">
    <property type="entry name" value="TF_GreA/GreB_CS"/>
</dbReference>
<dbReference type="PANTHER" id="PTHR30437">
    <property type="entry name" value="TRANSCRIPTION ELONGATION FACTOR GREA"/>
    <property type="match status" value="1"/>
</dbReference>
<sequence length="158" mass="17548">MAKEIIYLTAEGYKKLKEELDHLRSVERPAISAAIAEARDKGDLSENAEYDAAREAQGLLEMRIAKLEDTLANARVIDETKIDKSKVQILSKVTLLNHNTRKEMTYTIVAEHEANLREGKLAIGTPIAKALLGRKKGDRVDVDVPAGTIHFEILDISI</sequence>
<dbReference type="SUPFAM" id="SSF46557">
    <property type="entry name" value="GreA transcript cleavage protein, N-terminal domain"/>
    <property type="match status" value="1"/>
</dbReference>
<dbReference type="InterPro" id="IPR023459">
    <property type="entry name" value="Tscrpt_elong_fac_GreA/B_fam"/>
</dbReference>
<evidence type="ECO:0000259" key="10">
    <source>
        <dbReference type="Pfam" id="PF01272"/>
    </source>
</evidence>
<protein>
    <recommendedName>
        <fullName evidence="2 8">Transcription elongation factor GreA</fullName>
    </recommendedName>
    <alternativeName>
        <fullName evidence="7 8">Transcript cleavage factor GreA</fullName>
    </alternativeName>
</protein>
<dbReference type="NCBIfam" id="NF001261">
    <property type="entry name" value="PRK00226.1-2"/>
    <property type="match status" value="1"/>
</dbReference>
<evidence type="ECO:0000256" key="9">
    <source>
        <dbReference type="RuleBase" id="RU000556"/>
    </source>
</evidence>
<evidence type="ECO:0000256" key="1">
    <source>
        <dbReference type="ARBA" id="ARBA00008213"/>
    </source>
</evidence>
<dbReference type="Pfam" id="PF03449">
    <property type="entry name" value="GreA_GreB_N"/>
    <property type="match status" value="1"/>
</dbReference>
<dbReference type="NCBIfam" id="NF001263">
    <property type="entry name" value="PRK00226.1-4"/>
    <property type="match status" value="1"/>
</dbReference>
<dbReference type="InterPro" id="IPR036953">
    <property type="entry name" value="GreA/GreB_C_sf"/>
</dbReference>
<dbReference type="PANTHER" id="PTHR30437:SF4">
    <property type="entry name" value="TRANSCRIPTION ELONGATION FACTOR GREA"/>
    <property type="match status" value="1"/>
</dbReference>
<comment type="function">
    <text evidence="6 8 9">Necessary for efficient RNA polymerase transcription elongation past template-encoded arresting sites. The arresting sites in DNA have the property of trapping a certain fraction of elongating RNA polymerases that pass through, resulting in locked ternary complexes. Cleavage of the nascent transcript by cleavage factors such as GreA or GreB allows the resumption of elongation from the new 3'terminus. GreA releases sequences of 2 to 3 nucleotides.</text>
</comment>
<dbReference type="HAMAP" id="MF_00105">
    <property type="entry name" value="GreA_GreB"/>
    <property type="match status" value="1"/>
</dbReference>
<dbReference type="Proteomes" id="UP000183253">
    <property type="component" value="Unassembled WGS sequence"/>
</dbReference>
<feature type="domain" description="Transcription elongation factor GreA/GreB N-terminal" evidence="11">
    <location>
        <begin position="6"/>
        <end position="76"/>
    </location>
</feature>
<evidence type="ECO:0000256" key="7">
    <source>
        <dbReference type="ARBA" id="ARBA00030776"/>
    </source>
</evidence>
<dbReference type="FunFam" id="3.10.50.30:FF:000001">
    <property type="entry name" value="Transcription elongation factor GreA"/>
    <property type="match status" value="1"/>
</dbReference>
<dbReference type="EMBL" id="FNRI01000008">
    <property type="protein sequence ID" value="SEA87907.1"/>
    <property type="molecule type" value="Genomic_DNA"/>
</dbReference>
<dbReference type="Pfam" id="PF01272">
    <property type="entry name" value="GreA_GreB"/>
    <property type="match status" value="1"/>
</dbReference>
<reference evidence="12 13" key="1">
    <citation type="submission" date="2016-10" db="EMBL/GenBank/DDBJ databases">
        <authorList>
            <person name="de Groot N.N."/>
        </authorList>
    </citation>
    <scope>NUCLEOTIDE SEQUENCE [LARGE SCALE GENOMIC DNA]</scope>
    <source>
        <strain evidence="12 13">DSM 25383</strain>
    </source>
</reference>
<evidence type="ECO:0000256" key="5">
    <source>
        <dbReference type="ARBA" id="ARBA00023163"/>
    </source>
</evidence>
<evidence type="ECO:0000256" key="2">
    <source>
        <dbReference type="ARBA" id="ARBA00013729"/>
    </source>
</evidence>
<dbReference type="GO" id="GO:0032784">
    <property type="term" value="P:regulation of DNA-templated transcription elongation"/>
    <property type="evidence" value="ECO:0007669"/>
    <property type="project" value="UniProtKB-UniRule"/>
</dbReference>
<dbReference type="PROSITE" id="PS00829">
    <property type="entry name" value="GREAB_1"/>
    <property type="match status" value="1"/>
</dbReference>